<evidence type="ECO:0000313" key="9">
    <source>
        <dbReference type="EMBL" id="PFX25961.1"/>
    </source>
</evidence>
<dbReference type="STRING" id="50429.A0A2B4S7T7"/>
<evidence type="ECO:0000256" key="6">
    <source>
        <dbReference type="ARBA" id="ARBA00042810"/>
    </source>
</evidence>
<dbReference type="PROSITE" id="PS51679">
    <property type="entry name" value="SAM_MT_C5"/>
    <property type="match status" value="1"/>
</dbReference>
<dbReference type="PROSITE" id="PS50853">
    <property type="entry name" value="FN3"/>
    <property type="match status" value="3"/>
</dbReference>
<evidence type="ECO:0000259" key="8">
    <source>
        <dbReference type="PROSITE" id="PS50853"/>
    </source>
</evidence>
<dbReference type="InterPro" id="IPR036116">
    <property type="entry name" value="FN3_sf"/>
</dbReference>
<dbReference type="InterPro" id="IPR029063">
    <property type="entry name" value="SAM-dependent_MTases_sf"/>
</dbReference>
<dbReference type="AlphaFoldDB" id="A0A2B4S7T7"/>
<dbReference type="InterPro" id="IPR013783">
    <property type="entry name" value="Ig-like_fold"/>
</dbReference>
<evidence type="ECO:0000256" key="1">
    <source>
        <dbReference type="ARBA" id="ARBA00022603"/>
    </source>
</evidence>
<reference evidence="10" key="1">
    <citation type="journal article" date="2017" name="bioRxiv">
        <title>Comparative analysis of the genomes of Stylophora pistillata and Acropora digitifera provides evidence for extensive differences between species of corals.</title>
        <authorList>
            <person name="Voolstra C.R."/>
            <person name="Li Y."/>
            <person name="Liew Y.J."/>
            <person name="Baumgarten S."/>
            <person name="Zoccola D."/>
            <person name="Flot J.-F."/>
            <person name="Tambutte S."/>
            <person name="Allemand D."/>
            <person name="Aranda M."/>
        </authorList>
    </citation>
    <scope>NUCLEOTIDE SEQUENCE [LARGE SCALE GENOMIC DNA]</scope>
</reference>
<evidence type="ECO:0000256" key="5">
    <source>
        <dbReference type="ARBA" id="ARBA00039681"/>
    </source>
</evidence>
<dbReference type="EMBL" id="LSMT01000137">
    <property type="protein sequence ID" value="PFX25961.1"/>
    <property type="molecule type" value="Genomic_DNA"/>
</dbReference>
<dbReference type="InterPro" id="IPR003961">
    <property type="entry name" value="FN3_dom"/>
</dbReference>
<dbReference type="PRINTS" id="PR00014">
    <property type="entry name" value="FNTYPEIII"/>
</dbReference>
<organism evidence="9 10">
    <name type="scientific">Stylophora pistillata</name>
    <name type="common">Smooth cauliflower coral</name>
    <dbReference type="NCBI Taxonomy" id="50429"/>
    <lineage>
        <taxon>Eukaryota</taxon>
        <taxon>Metazoa</taxon>
        <taxon>Cnidaria</taxon>
        <taxon>Anthozoa</taxon>
        <taxon>Hexacorallia</taxon>
        <taxon>Scleractinia</taxon>
        <taxon>Astrocoeniina</taxon>
        <taxon>Pocilloporidae</taxon>
        <taxon>Stylophora</taxon>
    </lineage>
</organism>
<dbReference type="Pfam" id="PF00041">
    <property type="entry name" value="fn3"/>
    <property type="match status" value="3"/>
</dbReference>
<evidence type="ECO:0000256" key="7">
    <source>
        <dbReference type="PROSITE-ProRule" id="PRU01016"/>
    </source>
</evidence>
<protein>
    <recommendedName>
        <fullName evidence="5">tRNA (cytosine(38)-C(5))-methyltransferase</fullName>
        <ecNumber evidence="4">2.1.1.204</ecNumber>
    </recommendedName>
    <alternativeName>
        <fullName evidence="6">DNA (cytosine-5)-methyltransferase-like protein 2</fullName>
    </alternativeName>
</protein>
<feature type="domain" description="Fibronectin type-III" evidence="8">
    <location>
        <begin position="351"/>
        <end position="451"/>
    </location>
</feature>
<gene>
    <name evidence="9" type="primary">TRDMT1</name>
    <name evidence="9" type="ORF">AWC38_SpisGene9374</name>
</gene>
<dbReference type="SMART" id="SM00060">
    <property type="entry name" value="FN3"/>
    <property type="match status" value="3"/>
</dbReference>
<dbReference type="PROSITE" id="PS00095">
    <property type="entry name" value="C5_MTASE_2"/>
    <property type="match status" value="1"/>
</dbReference>
<evidence type="ECO:0000256" key="2">
    <source>
        <dbReference type="ARBA" id="ARBA00022679"/>
    </source>
</evidence>
<dbReference type="Gene3D" id="3.40.50.150">
    <property type="entry name" value="Vaccinia Virus protein VP39"/>
    <property type="match status" value="1"/>
</dbReference>
<keyword evidence="2 7" id="KW-0808">Transferase</keyword>
<keyword evidence="10" id="KW-1185">Reference proteome</keyword>
<dbReference type="InterPro" id="IPR031303">
    <property type="entry name" value="C5_meth_CS"/>
</dbReference>
<evidence type="ECO:0000256" key="3">
    <source>
        <dbReference type="ARBA" id="ARBA00022691"/>
    </source>
</evidence>
<dbReference type="OrthoDB" id="414133at2759"/>
<comment type="similarity">
    <text evidence="7">Belongs to the class I-like SAM-binding methyltransferase superfamily. C5-methyltransferase family.</text>
</comment>
<dbReference type="PANTHER" id="PTHR46098:SF1">
    <property type="entry name" value="TRNA (CYTOSINE(38)-C(5))-METHYLTRANSFERASE"/>
    <property type="match status" value="1"/>
</dbReference>
<dbReference type="SUPFAM" id="SSF49265">
    <property type="entry name" value="Fibronectin type III"/>
    <property type="match status" value="2"/>
</dbReference>
<feature type="domain" description="Fibronectin type-III" evidence="8">
    <location>
        <begin position="249"/>
        <end position="349"/>
    </location>
</feature>
<dbReference type="Gene3D" id="2.60.40.10">
    <property type="entry name" value="Immunoglobulins"/>
    <property type="match status" value="3"/>
</dbReference>
<keyword evidence="3 7" id="KW-0949">S-adenosyl-L-methionine</keyword>
<dbReference type="InterPro" id="IPR001525">
    <property type="entry name" value="C5_MeTfrase"/>
</dbReference>
<comment type="caution">
    <text evidence="9">The sequence shown here is derived from an EMBL/GenBank/DDBJ whole genome shotgun (WGS) entry which is preliminary data.</text>
</comment>
<feature type="active site" evidence="7">
    <location>
        <position position="555"/>
    </location>
</feature>
<dbReference type="GO" id="GO:0032259">
    <property type="term" value="P:methylation"/>
    <property type="evidence" value="ECO:0007669"/>
    <property type="project" value="UniProtKB-KW"/>
</dbReference>
<dbReference type="SUPFAM" id="SSF53335">
    <property type="entry name" value="S-adenosyl-L-methionine-dependent methyltransferases"/>
    <property type="match status" value="1"/>
</dbReference>
<dbReference type="Pfam" id="PF00145">
    <property type="entry name" value="DNA_methylase"/>
    <property type="match status" value="1"/>
</dbReference>
<dbReference type="EC" id="2.1.1.204" evidence="4"/>
<dbReference type="CDD" id="cd00063">
    <property type="entry name" value="FN3"/>
    <property type="match status" value="3"/>
</dbReference>
<sequence>MSPEDHEHNFILDRFCSRFPKHKDGHRQEIQDIRYNDKFSFLLPPDSKGLSSHFPLSAEDEKNLHKVYSYYLCDDGKGAEPVDWLYNNVSRKYTINRDDLDGKNFLGSPVLYFDKKDKTFVVGVVGKKDNTYYPMFLESASLIIPVVPNKVEIVEYPSEITEDRVTLTWRAPKENGEEITGYTVYQRGVNENGSGSSWDGKSIGPGVLRHEVIGLESGKVYEFQVTATNRYGESERGEDAKVKVKVLGVPNQVELEDVPREITEDRVILKWRAPKDNGAEITKYTVYQREVNDDYSDSTWEGTSTGPHDLPHEAIDLEKGKMYEFQVTATNWCGESAKGMNALIRVKVLGVPNQVEIEEVPSEITEVKVILKWRAPEDNGSAITKYTVYQREVNEDGAGSSWEGKPTVPEVLQLEVDGLKSGKMYEFQVTATNQCGDSSRAEERPYLVQIACVSPESLLEFFLFKMVMFFKNIIWYLRNGTEDTLLCLLEVNISAWKAWLHQIKMVDEPLRVVEFYSGIGGMHYAYKGCEFSGEGITVKELDCLSADVFLMSPPCQPFTRVGLQGASSDPRSRSFLHILELLPQLSKAPDYILMENVKGFETSDTREHFLETLNACGYNYQEFLLSPVQFGIPNSRLRYYLLAKKKPLRFCFPTSVEIMESFPDMYLHADRCHCHCSGSHGNNKITPELKERTNNHEQSTATERSVEMNQSARHNPACSKCLRRRNEGCSEVTTMNSSSQVYELKHFRRIGDYLETDKDDHYFKEFLLPGKVLCKFALLLDIVNPQSERSCCFTKAYGHYAEGTGSVLKMATIDDSDIFRRYQDLSDDKQKADLLSILKLRYFTPREVANLHCFPHDFCLPSSLSVKQQYRLLGNSLNVLVVSELLNCLFHAP</sequence>
<keyword evidence="1 7" id="KW-0489">Methyltransferase</keyword>
<dbReference type="Gene3D" id="3.90.120.10">
    <property type="entry name" value="DNA Methylase, subunit A, domain 2"/>
    <property type="match status" value="1"/>
</dbReference>
<accession>A0A2B4S7T7</accession>
<feature type="domain" description="Fibronectin type-III" evidence="8">
    <location>
        <begin position="147"/>
        <end position="247"/>
    </location>
</feature>
<evidence type="ECO:0000313" key="10">
    <source>
        <dbReference type="Proteomes" id="UP000225706"/>
    </source>
</evidence>
<dbReference type="InterPro" id="IPR050750">
    <property type="entry name" value="C5-MTase"/>
</dbReference>
<dbReference type="GO" id="GO:0005634">
    <property type="term" value="C:nucleus"/>
    <property type="evidence" value="ECO:0007669"/>
    <property type="project" value="TreeGrafter"/>
</dbReference>
<dbReference type="PANTHER" id="PTHR46098">
    <property type="entry name" value="TRNA (CYTOSINE(38)-C(5))-METHYLTRANSFERASE"/>
    <property type="match status" value="1"/>
</dbReference>
<dbReference type="GO" id="GO:0008168">
    <property type="term" value="F:methyltransferase activity"/>
    <property type="evidence" value="ECO:0007669"/>
    <property type="project" value="UniProtKB-KW"/>
</dbReference>
<name>A0A2B4S7T7_STYPI</name>
<evidence type="ECO:0000256" key="4">
    <source>
        <dbReference type="ARBA" id="ARBA00039081"/>
    </source>
</evidence>
<proteinExistence type="inferred from homology"/>
<dbReference type="Proteomes" id="UP000225706">
    <property type="component" value="Unassembled WGS sequence"/>
</dbReference>